<evidence type="ECO:0000313" key="4">
    <source>
        <dbReference type="Proteomes" id="UP000195963"/>
    </source>
</evidence>
<accession>A0A1Y6MDN5</accession>
<dbReference type="InterPro" id="IPR026588">
    <property type="entry name" value="Choice_anch_A"/>
</dbReference>
<dbReference type="Pfam" id="PF20597">
    <property type="entry name" value="pAdhesive_15"/>
    <property type="match status" value="1"/>
</dbReference>
<name>A0A1Y6MDN5_9GAMM</name>
<feature type="domain" description="PKD/Chitinase" evidence="2">
    <location>
        <begin position="1560"/>
        <end position="1647"/>
    </location>
</feature>
<evidence type="ECO:0000259" key="2">
    <source>
        <dbReference type="SMART" id="SM00089"/>
    </source>
</evidence>
<dbReference type="Gene3D" id="3.40.50.410">
    <property type="entry name" value="von Willebrand factor, type A domain"/>
    <property type="match status" value="1"/>
</dbReference>
<dbReference type="InterPro" id="IPR013783">
    <property type="entry name" value="Ig-like_fold"/>
</dbReference>
<gene>
    <name evidence="3" type="ORF">PMAL9190_01470</name>
</gene>
<evidence type="ECO:0000313" key="3">
    <source>
        <dbReference type="EMBL" id="SMY34049.1"/>
    </source>
</evidence>
<keyword evidence="1" id="KW-0732">Signal</keyword>
<dbReference type="Pfam" id="PF05345">
    <property type="entry name" value="He_PIG"/>
    <property type="match status" value="8"/>
</dbReference>
<dbReference type="InterPro" id="IPR022409">
    <property type="entry name" value="PKD/Chitinase_dom"/>
</dbReference>
<dbReference type="SUPFAM" id="SSF53300">
    <property type="entry name" value="vWA-like"/>
    <property type="match status" value="1"/>
</dbReference>
<evidence type="ECO:0000256" key="1">
    <source>
        <dbReference type="SAM" id="SignalP"/>
    </source>
</evidence>
<dbReference type="GO" id="GO:0005509">
    <property type="term" value="F:calcium ion binding"/>
    <property type="evidence" value="ECO:0007669"/>
    <property type="project" value="InterPro"/>
</dbReference>
<feature type="domain" description="PKD/Chitinase" evidence="2">
    <location>
        <begin position="1200"/>
        <end position="1285"/>
    </location>
</feature>
<dbReference type="Gene3D" id="2.60.40.10">
    <property type="entry name" value="Immunoglobulins"/>
    <property type="match status" value="11"/>
</dbReference>
<dbReference type="Proteomes" id="UP000195963">
    <property type="component" value="Unassembled WGS sequence"/>
</dbReference>
<organism evidence="3 4">
    <name type="scientific">Photobacterium malacitanum</name>
    <dbReference type="NCBI Taxonomy" id="2204294"/>
    <lineage>
        <taxon>Bacteria</taxon>
        <taxon>Pseudomonadati</taxon>
        <taxon>Pseudomonadota</taxon>
        <taxon>Gammaproteobacteria</taxon>
        <taxon>Vibrionales</taxon>
        <taxon>Vibrionaceae</taxon>
        <taxon>Photobacterium</taxon>
    </lineage>
</organism>
<dbReference type="GO" id="GO:0016020">
    <property type="term" value="C:membrane"/>
    <property type="evidence" value="ECO:0007669"/>
    <property type="project" value="InterPro"/>
</dbReference>
<sequence length="1752" mass="189530">MRTMNILLLLLTFVASYPSNAGKDDLLLPATNFSGYIFSDFNSESGNSQRGLAVGGNLDIGGYSIGAGLPSDYSDFGLLVEGDVNFSLGRLYQGKIRIEGDVSGVSSSVIAGFPAGVSIENIALENSIFSSKEYYQEVSRQLSEAEVTGESKYQWGGLYLEGDCASPVQVFNIDGAQFQSAHTFEFSCLPPEATIIINMLGDSTKFNSVQSKSMSSLAVHRERVLFNFPDSSELKFAGIRIEGHVLAPNANISAPHGDLMGTVIANQWVGSMHLGGELFKGDLTSLVSFNEPPVIESTLVTQVTWPDEYQYVVVANDPDHDPITYSLAQSPDGMVINPITGVISWVTTDILASSFGEFPVEVIATDDKGEFDSQTFAVRLDAPSNYAPEITSTPITESTIDTRYSYTVSAIDLDGDGLSFRLDNAPQNMLIDAEVGLITWPISNGDTGSHLVKVVVSDGKAEDSQSFNVNVTALGNNAPVIVSAPISEVVLQDLYLYQVVAIDEESHPLTFELLDAPVGMVIDADTGLITWKPESLEPPVTVRVQVRDAPGLTDNQQYRLTVVSVANEPPQITSLPVEVVAKERPYYYQVTATDDKETQLHFSLVHGHKDITIDPLTGEVQWQNVLLPPQGFEQTNQQCKIIQGTTTRVSGSADVFVVVDESGSMSGEHNWLKDLVASLEVGLADAGVGEDTAKNHYGLIGYERGPRYLMVDREKMVDSAGFSRLAAQLRLYGGTEDGYRAMKGTLDTYSLRTDSAKNLILVTDEDRDVTLSWSYQQMLEQLKSTRTLLNAVTNSSFRCDDGSSAMGMTAEGIGFVADGSGSYYTCNGARAVSGSGASIRDYVNLAIESGGAAWDLNFLRSGGLRAKSFSEAIVDIKIKEIIDQLPPIYLADLQVNRIMLSESKSGLVHVAATLNNRGLADTTHPFAVAFYSQGVFIGQVDVQNIATESSQPLVLKDIPESALGDDIETIVVSSNEECLTDNNETRAMIAKVKVTDSQVAEATQWFAVNVAESNESPVIEPVPPIVLEVGEKFQLALNVSDPNVGDDFSFALVDAPAGMRVNGTSGVVSWQPTQSDVGQLMAEVAVQDLTGLQSTTLLSFDVLDFLRAPIIISEPLLKAQVGASYYYQVVAESDRNVRLVYQLIESPEGMIIDENTGEISWRPDQVSGDGGHSVIVEVIDDKNLVAIQSFVIFAVTTGDAPEFTSTPTTYLQLGETFTYQVLVSDSLGQPIDVSLQAFPDGMTLDANNLVLWQPSKSGTYSVRVAARSDGGLVTTQSFDVQVVETANQPPLIASQPSWRVESDGDLHYQVLASDPEGESLSYLLMEASAGMVIDTNGLVIWPASTQLDGKFSVRIRVADQSGVFAEQSFSFSYYPSNAAPEFTSSPTGIAAIDTPYKYLVSAKDPNGDPVSFSLATAPEGAVLTASNEIEWTPNASRLGTHTFVVVAEDPFGMQSTQSFNVTVREVLNNVYPVITSVPLLEAFVGTSYQDLIIAADPDGDDLTYRLIEAPAGMTVSRSGTVTWLPEINQKGSNPITLRVYDNYGAYAEQMYSIRVNSGNEPVITSTPVLSAYNGMDYAYPMTVVDLDNDPLRYQLDEGPVGMAVSNSGVLSWSVTENDVGDHYVSVSVFDSVGNSDTQKFNLTVKYLGESQPPVLTSLPKLRARTEFVYLYQVVASDPDGDALRYRLLSAPEGMSISQSGLVQWLANNKQIGLQDVVLEVSDLTRKAVTQRFAIEVTAPGEFNRRICRVPLQ</sequence>
<protein>
    <submittedName>
        <fullName evidence="3">Putative Ig domain protein</fullName>
    </submittedName>
</protein>
<dbReference type="SMART" id="SM00089">
    <property type="entry name" value="PKD"/>
    <property type="match status" value="3"/>
</dbReference>
<dbReference type="SUPFAM" id="SSF49313">
    <property type="entry name" value="Cadherin-like"/>
    <property type="match status" value="10"/>
</dbReference>
<dbReference type="EMBL" id="FYAK01000002">
    <property type="protein sequence ID" value="SMY34049.1"/>
    <property type="molecule type" value="Genomic_DNA"/>
</dbReference>
<feature type="chain" id="PRO_5012689804" evidence="1">
    <location>
        <begin position="22"/>
        <end position="1752"/>
    </location>
</feature>
<feature type="domain" description="PKD/Chitinase" evidence="2">
    <location>
        <begin position="1379"/>
        <end position="1466"/>
    </location>
</feature>
<dbReference type="InterPro" id="IPR015919">
    <property type="entry name" value="Cadherin-like_sf"/>
</dbReference>
<reference evidence="4" key="1">
    <citation type="submission" date="2017-06" db="EMBL/GenBank/DDBJ databases">
        <authorList>
            <person name="Rodrigo-Torres L."/>
            <person name="Arahal R.D."/>
            <person name="Lucena T."/>
        </authorList>
    </citation>
    <scope>NUCLEOTIDE SEQUENCE [LARGE SCALE GENOMIC DNA]</scope>
    <source>
        <strain evidence="4">CECT 9190</strain>
    </source>
</reference>
<keyword evidence="4" id="KW-1185">Reference proteome</keyword>
<feature type="signal peptide" evidence="1">
    <location>
        <begin position="1"/>
        <end position="21"/>
    </location>
</feature>
<proteinExistence type="predicted"/>
<dbReference type="InterPro" id="IPR036465">
    <property type="entry name" value="vWFA_dom_sf"/>
</dbReference>
<dbReference type="NCBIfam" id="TIGR04215">
    <property type="entry name" value="choice_anch_A"/>
    <property type="match status" value="1"/>
</dbReference>